<reference evidence="1 2" key="1">
    <citation type="submission" date="2020-08" db="EMBL/GenBank/DDBJ databases">
        <title>Description of novel Flavobacterium F-408 isolate.</title>
        <authorList>
            <person name="Saticioglu I.B."/>
            <person name="Duman M."/>
            <person name="Altun S."/>
        </authorList>
    </citation>
    <scope>NUCLEOTIDE SEQUENCE [LARGE SCALE GENOMIC DNA]</scope>
    <source>
        <strain evidence="1 2">F-408</strain>
    </source>
</reference>
<accession>A0ABR7IXL0</accession>
<dbReference type="RefSeq" id="WP_166126047.1">
    <property type="nucleotide sequence ID" value="NZ_JAANOQ010000003.1"/>
</dbReference>
<dbReference type="EMBL" id="JACRUN010000002">
    <property type="protein sequence ID" value="MBC5834510.1"/>
    <property type="molecule type" value="Genomic_DNA"/>
</dbReference>
<name>A0ABR7IXL0_9FLAO</name>
<gene>
    <name evidence="1" type="ORF">H8R27_06385</name>
</gene>
<keyword evidence="2" id="KW-1185">Reference proteome</keyword>
<evidence type="ECO:0000313" key="1">
    <source>
        <dbReference type="EMBL" id="MBC5834510.1"/>
    </source>
</evidence>
<dbReference type="Proteomes" id="UP000605990">
    <property type="component" value="Unassembled WGS sequence"/>
</dbReference>
<protein>
    <recommendedName>
        <fullName evidence="3">TerB family tellurite resistance protein</fullName>
    </recommendedName>
</protein>
<proteinExistence type="predicted"/>
<comment type="caution">
    <text evidence="1">The sequence shown here is derived from an EMBL/GenBank/DDBJ whole genome shotgun (WGS) entry which is preliminary data.</text>
</comment>
<evidence type="ECO:0008006" key="3">
    <source>
        <dbReference type="Google" id="ProtNLM"/>
    </source>
</evidence>
<sequence length="137" mass="15621">MEQRDTIEKQIEQLSSFLKSLLSKALGCSNIETTEEISNAIQTTFNFDFIAVSEFDDNKMEALINENSLTESHLEHLAELAYILGKNHQDSDSKLAITYFTISNKFSKKADAISGNFSLERNQKQNKINNFIHKQLD</sequence>
<evidence type="ECO:0000313" key="2">
    <source>
        <dbReference type="Proteomes" id="UP000605990"/>
    </source>
</evidence>
<organism evidence="1 2">
    <name type="scientific">Flavobacterium bernardetii</name>
    <dbReference type="NCBI Taxonomy" id="2813823"/>
    <lineage>
        <taxon>Bacteria</taxon>
        <taxon>Pseudomonadati</taxon>
        <taxon>Bacteroidota</taxon>
        <taxon>Flavobacteriia</taxon>
        <taxon>Flavobacteriales</taxon>
        <taxon>Flavobacteriaceae</taxon>
        <taxon>Flavobacterium</taxon>
    </lineage>
</organism>